<protein>
    <submittedName>
        <fullName evidence="1">Uncharacterized protein</fullName>
    </submittedName>
</protein>
<evidence type="ECO:0000313" key="1">
    <source>
        <dbReference type="EMBL" id="PTU33268.1"/>
    </source>
</evidence>
<reference evidence="1 2" key="1">
    <citation type="submission" date="2018-04" db="EMBL/GenBank/DDBJ databases">
        <title>Novel species isolated from glacier.</title>
        <authorList>
            <person name="Liu Q."/>
            <person name="Xin Y.-H."/>
        </authorList>
    </citation>
    <scope>NUCLEOTIDE SEQUENCE [LARGE SCALE GENOMIC DNA]</scope>
    <source>
        <strain evidence="1 2">GT1R17</strain>
    </source>
</reference>
<dbReference type="Proteomes" id="UP000244248">
    <property type="component" value="Unassembled WGS sequence"/>
</dbReference>
<sequence>MSALPSAALQNLLQPYGLQIADVADGAEIPGSYWGEREAGLIGNILYLRADTPVHSALHEACHFICMDEARRTALHTDAKGDDIEEVGVCYLQALLAMRLDGFSQAQLFTDMDAWGYTFLLGSAQAWFERDAEDGRAWLLRHGLIDNNDAPQVVTRPG</sequence>
<name>A0A2T5ML38_9GAMM</name>
<gene>
    <name evidence="1" type="ORF">CJD38_00685</name>
</gene>
<proteinExistence type="predicted"/>
<dbReference type="EMBL" id="QANS01000001">
    <property type="protein sequence ID" value="PTU33268.1"/>
    <property type="molecule type" value="Genomic_DNA"/>
</dbReference>
<keyword evidence="2" id="KW-1185">Reference proteome</keyword>
<dbReference type="OrthoDB" id="5783548at2"/>
<accession>A0A2T5ML38</accession>
<organism evidence="1 2">
    <name type="scientific">Stenotrophobium rhamnosiphilum</name>
    <dbReference type="NCBI Taxonomy" id="2029166"/>
    <lineage>
        <taxon>Bacteria</taxon>
        <taxon>Pseudomonadati</taxon>
        <taxon>Pseudomonadota</taxon>
        <taxon>Gammaproteobacteria</taxon>
        <taxon>Nevskiales</taxon>
        <taxon>Nevskiaceae</taxon>
        <taxon>Stenotrophobium</taxon>
    </lineage>
</organism>
<comment type="caution">
    <text evidence="1">The sequence shown here is derived from an EMBL/GenBank/DDBJ whole genome shotgun (WGS) entry which is preliminary data.</text>
</comment>
<dbReference type="AlphaFoldDB" id="A0A2T5ML38"/>
<evidence type="ECO:0000313" key="2">
    <source>
        <dbReference type="Proteomes" id="UP000244248"/>
    </source>
</evidence>